<dbReference type="GO" id="GO:0061630">
    <property type="term" value="F:ubiquitin protein ligase activity"/>
    <property type="evidence" value="ECO:0007669"/>
    <property type="project" value="TreeGrafter"/>
</dbReference>
<dbReference type="PANTHER" id="PTHR22696">
    <property type="entry name" value="E3 UBIQUITIN-PROTEIN LIGASE RNF26"/>
    <property type="match status" value="1"/>
</dbReference>
<feature type="domain" description="RING-type" evidence="4">
    <location>
        <begin position="333"/>
        <end position="369"/>
    </location>
</feature>
<dbReference type="SMART" id="SM00184">
    <property type="entry name" value="RING"/>
    <property type="match status" value="1"/>
</dbReference>
<evidence type="ECO:0000313" key="5">
    <source>
        <dbReference type="EMBL" id="CAD8102936.1"/>
    </source>
</evidence>
<evidence type="ECO:0000256" key="2">
    <source>
        <dbReference type="SAM" id="Coils"/>
    </source>
</evidence>
<keyword evidence="2" id="KW-0175">Coiled coil</keyword>
<evidence type="ECO:0000256" key="3">
    <source>
        <dbReference type="SAM" id="MobiDB-lite"/>
    </source>
</evidence>
<organism evidence="5 6">
    <name type="scientific">Paramecium sonneborni</name>
    <dbReference type="NCBI Taxonomy" id="65129"/>
    <lineage>
        <taxon>Eukaryota</taxon>
        <taxon>Sar</taxon>
        <taxon>Alveolata</taxon>
        <taxon>Ciliophora</taxon>
        <taxon>Intramacronucleata</taxon>
        <taxon>Oligohymenophorea</taxon>
        <taxon>Peniculida</taxon>
        <taxon>Parameciidae</taxon>
        <taxon>Paramecium</taxon>
    </lineage>
</organism>
<dbReference type="GO" id="GO:0016567">
    <property type="term" value="P:protein ubiquitination"/>
    <property type="evidence" value="ECO:0007669"/>
    <property type="project" value="TreeGrafter"/>
</dbReference>
<evidence type="ECO:0000259" key="4">
    <source>
        <dbReference type="PROSITE" id="PS50089"/>
    </source>
</evidence>
<feature type="coiled-coil region" evidence="2">
    <location>
        <begin position="5"/>
        <end position="87"/>
    </location>
</feature>
<dbReference type="GO" id="GO:0006511">
    <property type="term" value="P:ubiquitin-dependent protein catabolic process"/>
    <property type="evidence" value="ECO:0007669"/>
    <property type="project" value="TreeGrafter"/>
</dbReference>
<comment type="caution">
    <text evidence="5">The sequence shown here is derived from an EMBL/GenBank/DDBJ whole genome shotgun (WGS) entry which is preliminary data.</text>
</comment>
<protein>
    <recommendedName>
        <fullName evidence="4">RING-type domain-containing protein</fullName>
    </recommendedName>
</protein>
<keyword evidence="1" id="KW-0862">Zinc</keyword>
<evidence type="ECO:0000313" key="6">
    <source>
        <dbReference type="Proteomes" id="UP000692954"/>
    </source>
</evidence>
<dbReference type="PANTHER" id="PTHR22696:SF1">
    <property type="entry name" value="E3 UBIQUITIN-PROTEIN LIGASE RNF26"/>
    <property type="match status" value="1"/>
</dbReference>
<evidence type="ECO:0000256" key="1">
    <source>
        <dbReference type="PROSITE-ProRule" id="PRU00175"/>
    </source>
</evidence>
<dbReference type="Proteomes" id="UP000692954">
    <property type="component" value="Unassembled WGS sequence"/>
</dbReference>
<gene>
    <name evidence="5" type="ORF">PSON_ATCC_30995.1.T0790035</name>
</gene>
<keyword evidence="1" id="KW-0479">Metal-binding</keyword>
<accession>A0A8S1PII6</accession>
<dbReference type="EMBL" id="CAJJDN010000079">
    <property type="protein sequence ID" value="CAD8102936.1"/>
    <property type="molecule type" value="Genomic_DNA"/>
</dbReference>
<name>A0A8S1PII6_9CILI</name>
<keyword evidence="1" id="KW-0863">Zinc-finger</keyword>
<dbReference type="InterPro" id="IPR001841">
    <property type="entry name" value="Znf_RING"/>
</dbReference>
<feature type="region of interest" description="Disordered" evidence="3">
    <location>
        <begin position="213"/>
        <end position="249"/>
    </location>
</feature>
<dbReference type="Pfam" id="PF13920">
    <property type="entry name" value="zf-C3HC4_3"/>
    <property type="match status" value="1"/>
</dbReference>
<dbReference type="OrthoDB" id="5855668at2759"/>
<keyword evidence="6" id="KW-1185">Reference proteome</keyword>
<dbReference type="PROSITE" id="PS50089">
    <property type="entry name" value="ZF_RING_2"/>
    <property type="match status" value="1"/>
</dbReference>
<sequence length="380" mass="45719">MKKLYQSFGQDAQNFQNKLNNYQEKVQGKFQGMLLKSEEKKQKIIQKLQYAKEQLQLSIENNNQKKSFKLQQKIDQLEIEMQKINRKDQIAKDYHLVYDGLLNQLQITQTQQIETLSQAQRNDNYKILCSIKRQAINLQSYVYKKKHIDPLIQICFHCNQLLKEYLKLGVDNQIQQEDIFQIDNVANQKLNEKEKFREEKWQQKQEEKQYLEDQQLQSQYKQKDGNKQQKKKERSNYSNERKLKQSQQEQLLEQNQQIQQEKGEQYSNLWNKLTKNKLKQQQQQQEIKQGQHIDLIQKFNNLKIEDKQQQNQIIQKQQKPQETEQATDDSKLCQICFEFPKEYVATPCGHFVYCSKCKDLAQKQCLICREPVQQLIKVFQ</sequence>
<dbReference type="AlphaFoldDB" id="A0A8S1PII6"/>
<proteinExistence type="predicted"/>
<dbReference type="GO" id="GO:0008270">
    <property type="term" value="F:zinc ion binding"/>
    <property type="evidence" value="ECO:0007669"/>
    <property type="project" value="UniProtKB-KW"/>
</dbReference>
<reference evidence="5" key="1">
    <citation type="submission" date="2021-01" db="EMBL/GenBank/DDBJ databases">
        <authorList>
            <consortium name="Genoscope - CEA"/>
            <person name="William W."/>
        </authorList>
    </citation>
    <scope>NUCLEOTIDE SEQUENCE</scope>
</reference>